<evidence type="ECO:0000256" key="1">
    <source>
        <dbReference type="SAM" id="MobiDB-lite"/>
    </source>
</evidence>
<evidence type="ECO:0000313" key="3">
    <source>
        <dbReference type="Proteomes" id="UP000001194"/>
    </source>
</evidence>
<accession>B0E0N7</accession>
<dbReference type="OrthoDB" id="7690434at2759"/>
<dbReference type="EMBL" id="DS547161">
    <property type="protein sequence ID" value="EDQ99618.1"/>
    <property type="molecule type" value="Genomic_DNA"/>
</dbReference>
<reference evidence="2 3" key="1">
    <citation type="journal article" date="2008" name="Nature">
        <title>The genome of Laccaria bicolor provides insights into mycorrhizal symbiosis.</title>
        <authorList>
            <person name="Martin F."/>
            <person name="Aerts A."/>
            <person name="Ahren D."/>
            <person name="Brun A."/>
            <person name="Danchin E.G.J."/>
            <person name="Duchaussoy F."/>
            <person name="Gibon J."/>
            <person name="Kohler A."/>
            <person name="Lindquist E."/>
            <person name="Pereda V."/>
            <person name="Salamov A."/>
            <person name="Shapiro H.J."/>
            <person name="Wuyts J."/>
            <person name="Blaudez D."/>
            <person name="Buee M."/>
            <person name="Brokstein P."/>
            <person name="Canbaeck B."/>
            <person name="Cohen D."/>
            <person name="Courty P.E."/>
            <person name="Coutinho P.M."/>
            <person name="Delaruelle C."/>
            <person name="Detter J.C."/>
            <person name="Deveau A."/>
            <person name="DiFazio S."/>
            <person name="Duplessis S."/>
            <person name="Fraissinet-Tachet L."/>
            <person name="Lucic E."/>
            <person name="Frey-Klett P."/>
            <person name="Fourrey C."/>
            <person name="Feussner I."/>
            <person name="Gay G."/>
            <person name="Grimwood J."/>
            <person name="Hoegger P.J."/>
            <person name="Jain P."/>
            <person name="Kilaru S."/>
            <person name="Labbe J."/>
            <person name="Lin Y.C."/>
            <person name="Legue V."/>
            <person name="Le Tacon F."/>
            <person name="Marmeisse R."/>
            <person name="Melayah D."/>
            <person name="Montanini B."/>
            <person name="Muratet M."/>
            <person name="Nehls U."/>
            <person name="Niculita-Hirzel H."/>
            <person name="Oudot-Le Secq M.P."/>
            <person name="Peter M."/>
            <person name="Quesneville H."/>
            <person name="Rajashekar B."/>
            <person name="Reich M."/>
            <person name="Rouhier N."/>
            <person name="Schmutz J."/>
            <person name="Yin T."/>
            <person name="Chalot M."/>
            <person name="Henrissat B."/>
            <person name="Kuees U."/>
            <person name="Lucas S."/>
            <person name="Van de Peer Y."/>
            <person name="Podila G.K."/>
            <person name="Polle A."/>
            <person name="Pukkila P.J."/>
            <person name="Richardson P.M."/>
            <person name="Rouze P."/>
            <person name="Sanders I.R."/>
            <person name="Stajich J.E."/>
            <person name="Tunlid A."/>
            <person name="Tuskan G."/>
            <person name="Grigoriev I.V."/>
        </authorList>
    </citation>
    <scope>NUCLEOTIDE SEQUENCE [LARGE SCALE GENOMIC DNA]</scope>
    <source>
        <strain evidence="3">S238N-H82 / ATCC MYA-4686</strain>
    </source>
</reference>
<gene>
    <name evidence="2" type="ORF">LACBIDRAFT_334887</name>
</gene>
<sequence length="322" mass="34778">MSSQAEVPIDAEHIDKAHREEEVAEDNGPDTPRATTQELDPPELEGISERAKEKQKQKQKQREIVLSGRDGFGPVWEGLLEWRDKSAKGDDIRMLLLACSTTPEECHADTWPHTLTIELTRGVPIHVLQDWLSRNSATLCSLSPALVDQDEDSGVGVDAAMNPVNYTMFCRLLMEQNLFATVSWVTPFGVESKTILLFSITGTALVGAVFPYGMPELPVAIESLMPSESRSLADSLLAQLLPPDVVQCLQNLTHEKRNMVILALIRLQKEENEKKGEGEGAVGSSAVQGPGTSYDVGGSGSTSAMYGGFGSSSGPVGGSPLF</sequence>
<dbReference type="InParanoid" id="B0E0N7"/>
<proteinExistence type="predicted"/>
<feature type="compositionally biased region" description="Basic and acidic residues" evidence="1">
    <location>
        <begin position="10"/>
        <end position="21"/>
    </location>
</feature>
<dbReference type="AlphaFoldDB" id="B0E0N7"/>
<feature type="compositionally biased region" description="Basic and acidic residues" evidence="1">
    <location>
        <begin position="47"/>
        <end position="63"/>
    </location>
</feature>
<evidence type="ECO:0000313" key="2">
    <source>
        <dbReference type="EMBL" id="EDQ99618.1"/>
    </source>
</evidence>
<dbReference type="GeneID" id="6085381"/>
<feature type="region of interest" description="Disordered" evidence="1">
    <location>
        <begin position="273"/>
        <end position="298"/>
    </location>
</feature>
<protein>
    <submittedName>
        <fullName evidence="2">Predicted protein</fullName>
    </submittedName>
</protein>
<dbReference type="HOGENOM" id="CLU_863486_0_0_1"/>
<name>B0E0N7_LACBS</name>
<organism evidence="3">
    <name type="scientific">Laccaria bicolor (strain S238N-H82 / ATCC MYA-4686)</name>
    <name type="common">Bicoloured deceiver</name>
    <name type="synonym">Laccaria laccata var. bicolor</name>
    <dbReference type="NCBI Taxonomy" id="486041"/>
    <lineage>
        <taxon>Eukaryota</taxon>
        <taxon>Fungi</taxon>
        <taxon>Dikarya</taxon>
        <taxon>Basidiomycota</taxon>
        <taxon>Agaricomycotina</taxon>
        <taxon>Agaricomycetes</taxon>
        <taxon>Agaricomycetidae</taxon>
        <taxon>Agaricales</taxon>
        <taxon>Agaricineae</taxon>
        <taxon>Hydnangiaceae</taxon>
        <taxon>Laccaria</taxon>
    </lineage>
</organism>
<dbReference type="RefSeq" id="XP_001889729.1">
    <property type="nucleotide sequence ID" value="XM_001889694.1"/>
</dbReference>
<keyword evidence="3" id="KW-1185">Reference proteome</keyword>
<dbReference type="KEGG" id="lbc:LACBIDRAFT_334887"/>
<feature type="region of interest" description="Disordered" evidence="1">
    <location>
        <begin position="1"/>
        <end position="64"/>
    </location>
</feature>
<dbReference type="Proteomes" id="UP000001194">
    <property type="component" value="Unassembled WGS sequence"/>
</dbReference>